<evidence type="ECO:0000313" key="4">
    <source>
        <dbReference type="Proteomes" id="UP000294678"/>
    </source>
</evidence>
<dbReference type="Gene3D" id="3.40.50.300">
    <property type="entry name" value="P-loop containing nucleotide triphosphate hydrolases"/>
    <property type="match status" value="2"/>
</dbReference>
<keyword evidence="3" id="KW-0269">Exonuclease</keyword>
<name>A0AA46DWZ8_9FUSO</name>
<keyword evidence="3" id="KW-0540">Nuclease</keyword>
<dbReference type="SUPFAM" id="SSF52540">
    <property type="entry name" value="P-loop containing nucleoside triphosphate hydrolases"/>
    <property type="match status" value="2"/>
</dbReference>
<evidence type="ECO:0000259" key="2">
    <source>
        <dbReference type="Pfam" id="PF13476"/>
    </source>
</evidence>
<proteinExistence type="predicted"/>
<feature type="coiled-coil region" evidence="1">
    <location>
        <begin position="502"/>
        <end position="546"/>
    </location>
</feature>
<dbReference type="PANTHER" id="PTHR32114:SF2">
    <property type="entry name" value="ABC TRANSPORTER ABCH.3"/>
    <property type="match status" value="1"/>
</dbReference>
<dbReference type="InterPro" id="IPR038729">
    <property type="entry name" value="Rad50/SbcC_AAA"/>
</dbReference>
<dbReference type="PANTHER" id="PTHR32114">
    <property type="entry name" value="ABC TRANSPORTER ABCH.3"/>
    <property type="match status" value="1"/>
</dbReference>
<dbReference type="AlphaFoldDB" id="A0AA46DWZ8"/>
<dbReference type="Pfam" id="PF13476">
    <property type="entry name" value="AAA_23"/>
    <property type="match status" value="1"/>
</dbReference>
<feature type="domain" description="Rad50/SbcC-type AAA" evidence="2">
    <location>
        <begin position="5"/>
        <end position="249"/>
    </location>
</feature>
<feature type="coiled-coil region" evidence="1">
    <location>
        <begin position="348"/>
        <end position="473"/>
    </location>
</feature>
<sequence length="943" mass="112310">MKINKIYLENYRIHDKKEINFSNGVNLLLGKNGAGKSSILEAIGHTLFSSKLRDNSAKNCIKYGRNKAIVEIEFEGNDGIEYVIKKTIKVVGNDTYSFYEKNNPEKSVATRKEIDEKIYKICGLIKQSNNIYDNIVSIKQNSFVDIFLLKPSDREKMFNEIFNTEIYREMFEKYLKEVKDEYDRKKIDIEMELKLLNENNIDINKVNLDMKNEKEVNKNLLEKEKKIRIKKDELKKEKEKLLELENEIKLIKSSIENIDSFINNIENQIKSQEKEFEIIKKAKVLLKENEKEYNEYNKNKKELGELEEKLKNYEEIKSWCEKQEKIKEKIKLEIEEKNWKIGNIKTKQENINNRVQEIKDDLIKIKNELSKKQIQEQEILKNIENKEKEKKKIKKLYDEYEKLKEEKRFLEKSLEEIKEKFSIDKQEIIEKNLNQYEKEKKKFLELKKEKEKLKNKEINIRLLIDQNKKAEEQLSTGFCPILQENCKNIEGNSPNNYFINKSKELKKEYELIINKLNKYNNVEIKLNEIEKEINLNKEKIKEFNIKKNEKHGKKLLIKELELELEKKYIQVRDILKLEKNENIKEVVSKLEKEYITLQNKQENLNIKKDIEIKKELELKLKNKELENKELENEAKILSEEIKRKQTRLKELTKQLSIGADKLKNLNPYKDKYDDLKEKNKELENKKNIYIENKKTADNYDSCLDKLEKLKQEKEVKSEEKNTKNKKKIELKKKISEIDKEKLEKEIVEIEEYIIDINEKIGISNTMIKTLKEKEEEYNKNIKEIKKLEKRLNKIKLKSNIADDFRKNINNMGKMVSKYLIEDISIKATENFREITGRTEIIKWINDENNTYQVLLKDEEGTRVFEQLSGGEQIAVALAIRTALAEILSSTNFIIFDEPTNNLDEERRKSLADSMSKILSSINQSIIVTHDDTFEEMANKIIYI</sequence>
<organism evidence="3 4">
    <name type="scientific">Hypnocyclicus thermotrophus</name>
    <dbReference type="NCBI Taxonomy" id="1627895"/>
    <lineage>
        <taxon>Bacteria</taxon>
        <taxon>Fusobacteriati</taxon>
        <taxon>Fusobacteriota</taxon>
        <taxon>Fusobacteriia</taxon>
        <taxon>Fusobacteriales</taxon>
        <taxon>Fusobacteriaceae</taxon>
        <taxon>Hypnocyclicus</taxon>
    </lineage>
</organism>
<dbReference type="Pfam" id="PF13558">
    <property type="entry name" value="SbcC_Walker_B"/>
    <property type="match status" value="1"/>
</dbReference>
<protein>
    <submittedName>
        <fullName evidence="3">Exonuclease SbcC</fullName>
    </submittedName>
</protein>
<dbReference type="Proteomes" id="UP000294678">
    <property type="component" value="Unassembled WGS sequence"/>
</dbReference>
<dbReference type="EMBL" id="SOBG01000011">
    <property type="protein sequence ID" value="TDT67372.1"/>
    <property type="molecule type" value="Genomic_DNA"/>
</dbReference>
<evidence type="ECO:0000256" key="1">
    <source>
        <dbReference type="SAM" id="Coils"/>
    </source>
</evidence>
<feature type="coiled-coil region" evidence="1">
    <location>
        <begin position="580"/>
        <end position="797"/>
    </location>
</feature>
<comment type="caution">
    <text evidence="3">The sequence shown here is derived from an EMBL/GenBank/DDBJ whole genome shotgun (WGS) entry which is preliminary data.</text>
</comment>
<keyword evidence="4" id="KW-1185">Reference proteome</keyword>
<dbReference type="InterPro" id="IPR027417">
    <property type="entry name" value="P-loop_NTPase"/>
</dbReference>
<evidence type="ECO:0000313" key="3">
    <source>
        <dbReference type="EMBL" id="TDT67372.1"/>
    </source>
</evidence>
<dbReference type="RefSeq" id="WP_134113900.1">
    <property type="nucleotide sequence ID" value="NZ_SOBG01000011.1"/>
</dbReference>
<keyword evidence="3" id="KW-0378">Hydrolase</keyword>
<feature type="coiled-coil region" evidence="1">
    <location>
        <begin position="179"/>
        <end position="323"/>
    </location>
</feature>
<dbReference type="GO" id="GO:0004527">
    <property type="term" value="F:exonuclease activity"/>
    <property type="evidence" value="ECO:0007669"/>
    <property type="project" value="UniProtKB-KW"/>
</dbReference>
<gene>
    <name evidence="3" type="ORF">EV215_2050</name>
</gene>
<reference evidence="3 4" key="1">
    <citation type="submission" date="2019-03" db="EMBL/GenBank/DDBJ databases">
        <title>Genomic Encyclopedia of Type Strains, Phase IV (KMG-IV): sequencing the most valuable type-strain genomes for metagenomic binning, comparative biology and taxonomic classification.</title>
        <authorList>
            <person name="Goeker M."/>
        </authorList>
    </citation>
    <scope>NUCLEOTIDE SEQUENCE [LARGE SCALE GENOMIC DNA]</scope>
    <source>
        <strain evidence="3 4">DSM 100055</strain>
    </source>
</reference>
<accession>A0AA46DWZ8</accession>
<keyword evidence="1" id="KW-0175">Coiled coil</keyword>